<dbReference type="Gene3D" id="2.40.50.140">
    <property type="entry name" value="Nucleic acid-binding proteins"/>
    <property type="match status" value="2"/>
</dbReference>
<evidence type="ECO:0008006" key="5">
    <source>
        <dbReference type="Google" id="ProtNLM"/>
    </source>
</evidence>
<dbReference type="SUPFAM" id="SSF50249">
    <property type="entry name" value="Nucleic acid-binding proteins"/>
    <property type="match status" value="2"/>
</dbReference>
<accession>A0AAD8HZB4</accession>
<sequence>MFFNKYHTVEDLNDSTNDWLVRVRAQAVWKGITRETNEFRGYNLIFIDDCNARINDFIAPQISAKYEGYLKEGQIYNLSYFSVNKNDNRYLIDVVGVLDSVPRKNMYKKNDVEKSNVKFTLFDERCYANQVQRSHNGMMKYEEDKGIPCLTVKEFFNLKEDYIEKKVQCKVTVKKIEKKVNWYTNYCAKCDIDIELVNKKYQCGQCGKIYPYPDKRYQLTTLCSDSSGTIPIIWNDEEVIRLCGKTDYDLIANDEEVEDGEKFPAVLKEFEKKDYNITITITNENVKEGSRVYNAAKISDPNEISGNHSPNDKNNIEVKPTEIFMVSLYICAIFNN</sequence>
<dbReference type="Pfam" id="PF08646">
    <property type="entry name" value="Rep_fac-A_C"/>
    <property type="match status" value="1"/>
</dbReference>
<dbReference type="InterPro" id="IPR012340">
    <property type="entry name" value="NA-bd_OB-fold"/>
</dbReference>
<dbReference type="PANTHER" id="PTHR47165">
    <property type="entry name" value="OS03G0429900 PROTEIN"/>
    <property type="match status" value="1"/>
</dbReference>
<feature type="domain" description="Replication factor A C-terminal" evidence="2">
    <location>
        <begin position="168"/>
        <end position="297"/>
    </location>
</feature>
<reference evidence="3" key="2">
    <citation type="submission" date="2023-05" db="EMBL/GenBank/DDBJ databases">
        <authorList>
            <person name="Schelkunov M.I."/>
        </authorList>
    </citation>
    <scope>NUCLEOTIDE SEQUENCE</scope>
    <source>
        <strain evidence="3">Hsosn_3</strain>
        <tissue evidence="3">Leaf</tissue>
    </source>
</reference>
<dbReference type="Pfam" id="PF02721">
    <property type="entry name" value="DUF223"/>
    <property type="match status" value="1"/>
</dbReference>
<gene>
    <name evidence="3" type="ORF">POM88_031341</name>
</gene>
<organism evidence="3 4">
    <name type="scientific">Heracleum sosnowskyi</name>
    <dbReference type="NCBI Taxonomy" id="360622"/>
    <lineage>
        <taxon>Eukaryota</taxon>
        <taxon>Viridiplantae</taxon>
        <taxon>Streptophyta</taxon>
        <taxon>Embryophyta</taxon>
        <taxon>Tracheophyta</taxon>
        <taxon>Spermatophyta</taxon>
        <taxon>Magnoliopsida</taxon>
        <taxon>eudicotyledons</taxon>
        <taxon>Gunneridae</taxon>
        <taxon>Pentapetalae</taxon>
        <taxon>asterids</taxon>
        <taxon>campanulids</taxon>
        <taxon>Apiales</taxon>
        <taxon>Apiaceae</taxon>
        <taxon>Apioideae</taxon>
        <taxon>apioid superclade</taxon>
        <taxon>Tordylieae</taxon>
        <taxon>Tordyliinae</taxon>
        <taxon>Heracleum</taxon>
    </lineage>
</organism>
<evidence type="ECO:0000313" key="3">
    <source>
        <dbReference type="EMBL" id="KAK1375148.1"/>
    </source>
</evidence>
<protein>
    <recommendedName>
        <fullName evidence="5">Replication factor A C-terminal domain-containing protein</fullName>
    </recommendedName>
</protein>
<dbReference type="InterPro" id="IPR013955">
    <property type="entry name" value="Rep_factor-A_C"/>
</dbReference>
<dbReference type="EMBL" id="JAUIZM010000007">
    <property type="protein sequence ID" value="KAK1375148.1"/>
    <property type="molecule type" value="Genomic_DNA"/>
</dbReference>
<feature type="domain" description="Replication protein A 70 kDa DNA-binding subunit B/D first OB fold" evidence="1">
    <location>
        <begin position="5"/>
        <end position="90"/>
    </location>
</feature>
<reference evidence="3" key="1">
    <citation type="submission" date="2023-02" db="EMBL/GenBank/DDBJ databases">
        <title>Genome of toxic invasive species Heracleum sosnowskyi carries increased number of genes despite the absence of recent whole-genome duplications.</title>
        <authorList>
            <person name="Schelkunov M."/>
            <person name="Shtratnikova V."/>
            <person name="Makarenko M."/>
            <person name="Klepikova A."/>
            <person name="Omelchenko D."/>
            <person name="Novikova G."/>
            <person name="Obukhova E."/>
            <person name="Bogdanov V."/>
            <person name="Penin A."/>
            <person name="Logacheva M."/>
        </authorList>
    </citation>
    <scope>NUCLEOTIDE SEQUENCE</scope>
    <source>
        <strain evidence="3">Hsosn_3</strain>
        <tissue evidence="3">Leaf</tissue>
    </source>
</reference>
<evidence type="ECO:0000313" key="4">
    <source>
        <dbReference type="Proteomes" id="UP001237642"/>
    </source>
</evidence>
<name>A0AAD8HZB4_9APIA</name>
<comment type="caution">
    <text evidence="3">The sequence shown here is derived from an EMBL/GenBank/DDBJ whole genome shotgun (WGS) entry which is preliminary data.</text>
</comment>
<keyword evidence="4" id="KW-1185">Reference proteome</keyword>
<dbReference type="PANTHER" id="PTHR47165:SF4">
    <property type="entry name" value="OS03G0429900 PROTEIN"/>
    <property type="match status" value="1"/>
</dbReference>
<dbReference type="Proteomes" id="UP001237642">
    <property type="component" value="Unassembled WGS sequence"/>
</dbReference>
<dbReference type="InterPro" id="IPR003871">
    <property type="entry name" value="RFA1B/D_OB_1st"/>
</dbReference>
<evidence type="ECO:0000259" key="2">
    <source>
        <dbReference type="Pfam" id="PF08646"/>
    </source>
</evidence>
<evidence type="ECO:0000259" key="1">
    <source>
        <dbReference type="Pfam" id="PF02721"/>
    </source>
</evidence>
<dbReference type="AlphaFoldDB" id="A0AAD8HZB4"/>
<proteinExistence type="predicted"/>